<comment type="caution">
    <text evidence="1">The sequence shown here is derived from an EMBL/GenBank/DDBJ whole genome shotgun (WGS) entry which is preliminary data.</text>
</comment>
<proteinExistence type="predicted"/>
<evidence type="ECO:0008006" key="3">
    <source>
        <dbReference type="Google" id="ProtNLM"/>
    </source>
</evidence>
<dbReference type="Proteomes" id="UP001141552">
    <property type="component" value="Unassembled WGS sequence"/>
</dbReference>
<reference evidence="1" key="2">
    <citation type="journal article" date="2023" name="Plants (Basel)">
        <title>Annotation of the Turnera subulata (Passifloraceae) Draft Genome Reveals the S-Locus Evolved after the Divergence of Turneroideae from Passifloroideae in a Stepwise Manner.</title>
        <authorList>
            <person name="Henning P.M."/>
            <person name="Roalson E.H."/>
            <person name="Mir W."/>
            <person name="McCubbin A.G."/>
            <person name="Shore J.S."/>
        </authorList>
    </citation>
    <scope>NUCLEOTIDE SEQUENCE</scope>
    <source>
        <strain evidence="1">F60SS</strain>
    </source>
</reference>
<organism evidence="1 2">
    <name type="scientific">Turnera subulata</name>
    <dbReference type="NCBI Taxonomy" id="218843"/>
    <lineage>
        <taxon>Eukaryota</taxon>
        <taxon>Viridiplantae</taxon>
        <taxon>Streptophyta</taxon>
        <taxon>Embryophyta</taxon>
        <taxon>Tracheophyta</taxon>
        <taxon>Spermatophyta</taxon>
        <taxon>Magnoliopsida</taxon>
        <taxon>eudicotyledons</taxon>
        <taxon>Gunneridae</taxon>
        <taxon>Pentapetalae</taxon>
        <taxon>rosids</taxon>
        <taxon>fabids</taxon>
        <taxon>Malpighiales</taxon>
        <taxon>Passifloraceae</taxon>
        <taxon>Turnera</taxon>
    </lineage>
</organism>
<sequence>MSQGCPKLNTLSLVECMFLDRGSLKKLVKVTVGPNLANLSIVGRECKVGNPHKEVRALGHEKFRLLHNSNHAGFPSVDFPALKHAVGLHNAEFISLPYSIIQTLSMVPGILEYQPSPFRRLKSLTLKLTPYQKYCQTPAKVDQKHRQIPAEVATYLLSGSPAGSADLLIES</sequence>
<protein>
    <recommendedName>
        <fullName evidence="3">FBD domain-containing protein</fullName>
    </recommendedName>
</protein>
<accession>A0A9Q0J2D0</accession>
<name>A0A9Q0J2D0_9ROSI</name>
<dbReference type="EMBL" id="JAKUCV010006498">
    <property type="protein sequence ID" value="KAJ4827056.1"/>
    <property type="molecule type" value="Genomic_DNA"/>
</dbReference>
<keyword evidence="2" id="KW-1185">Reference proteome</keyword>
<dbReference type="AlphaFoldDB" id="A0A9Q0J2D0"/>
<evidence type="ECO:0000313" key="2">
    <source>
        <dbReference type="Proteomes" id="UP001141552"/>
    </source>
</evidence>
<evidence type="ECO:0000313" key="1">
    <source>
        <dbReference type="EMBL" id="KAJ4827056.1"/>
    </source>
</evidence>
<reference evidence="1" key="1">
    <citation type="submission" date="2022-02" db="EMBL/GenBank/DDBJ databases">
        <authorList>
            <person name="Henning P.M."/>
            <person name="McCubbin A.G."/>
            <person name="Shore J.S."/>
        </authorList>
    </citation>
    <scope>NUCLEOTIDE SEQUENCE</scope>
    <source>
        <strain evidence="1">F60SS</strain>
        <tissue evidence="1">Leaves</tissue>
    </source>
</reference>
<dbReference type="OrthoDB" id="1848700at2759"/>
<gene>
    <name evidence="1" type="ORF">Tsubulata_035710</name>
</gene>